<dbReference type="VEuPathDB" id="FungiDB:SJAG_03129"/>
<dbReference type="PROSITE" id="PS50011">
    <property type="entry name" value="PROTEIN_KINASE_DOM"/>
    <property type="match status" value="1"/>
</dbReference>
<dbReference type="eggNOG" id="ENOG502T0E4">
    <property type="taxonomic scope" value="Eukaryota"/>
</dbReference>
<dbReference type="InterPro" id="IPR011009">
    <property type="entry name" value="Kinase-like_dom_sf"/>
</dbReference>
<dbReference type="EMBL" id="KE651167">
    <property type="protein sequence ID" value="EEB08002.1"/>
    <property type="molecule type" value="Genomic_DNA"/>
</dbReference>
<dbReference type="SMART" id="SM00220">
    <property type="entry name" value="S_TKc"/>
    <property type="match status" value="1"/>
</dbReference>
<evidence type="ECO:0000313" key="2">
    <source>
        <dbReference type="EMBL" id="EEB08002.1"/>
    </source>
</evidence>
<keyword evidence="3" id="KW-1185">Reference proteome</keyword>
<dbReference type="GO" id="GO:0005524">
    <property type="term" value="F:ATP binding"/>
    <property type="evidence" value="ECO:0007669"/>
    <property type="project" value="InterPro"/>
</dbReference>
<dbReference type="GeneID" id="7048475"/>
<dbReference type="AlphaFoldDB" id="B6K3E5"/>
<name>B6K3E5_SCHJY</name>
<dbReference type="Gene3D" id="1.10.510.10">
    <property type="entry name" value="Transferase(Phosphotransferase) domain 1"/>
    <property type="match status" value="1"/>
</dbReference>
<dbReference type="JaponicusDB" id="SJAG_03129"/>
<gene>
    <name evidence="2" type="ORF">SJAG_03129</name>
</gene>
<dbReference type="InterPro" id="IPR000719">
    <property type="entry name" value="Prot_kinase_dom"/>
</dbReference>
<dbReference type="GO" id="GO:0004672">
    <property type="term" value="F:protein kinase activity"/>
    <property type="evidence" value="ECO:0007669"/>
    <property type="project" value="InterPro"/>
</dbReference>
<dbReference type="Proteomes" id="UP000001744">
    <property type="component" value="Unassembled WGS sequence"/>
</dbReference>
<sequence length="655" mass="74891">MGPQTFQQGFPKSSTQSNGLVHFEDVSQENSIAGKPGYQLTDFKFKRLVIQKQGYQVYEGSVSIEVGKKSQSIYLCKISKQSSIFDYVFILKRLSFLRSIAEYREISCYFSHFENQDHFFIALQNLSDSSLYNYVSNIYPKGVPLAKINALGKSLLSVMLKLAQYGIHCTSISVEDIFLSPDFKVRIDIFGLLRFHCAPILPIPELSAYEGPSPNTDSWNFGCILLCSYLGANSLLLSNLEVETKKLRSLSDSKLSPFQVFLKCLLHLNPRKRLPLSRAATTSFFLDPTMGKAKQNTIKASTKEIPSFNVYDSVKDNQQLSSSVKEHAVEDLEKISLKEALQPSEDFSSKFATAKLHRFKARSRVPFAKVSAEADLEKLTQHDDLNELNETKILTNTPSQTVEMPTMVKDKLSDFAKKYHFDLHGCRPYEKETNTMSIEVTESVLRLFLKKSGLLYEISSNGEYIKVISPEDEKDYFIDDLPIQHLPAYRFSSKIVGKLKKDRCVLAVKSDAIDCNLYNNGNLQLTKGHYTILYAPKRRRIYVIDNNNNKVYTHVSARNPQFKLDVETWYLKCKSLLSEDVIFPQCKFYPQYGWFVKTGNSYDFLFIDGTRLNMSKNEITFIEEGKTRQKWERKNVPLWLASRVSVLDEALMEDG</sequence>
<accession>B6K3E5</accession>
<feature type="domain" description="Protein kinase" evidence="1">
    <location>
        <begin position="43"/>
        <end position="285"/>
    </location>
</feature>
<dbReference type="RefSeq" id="XP_002174295.1">
    <property type="nucleotide sequence ID" value="XM_002174259.2"/>
</dbReference>
<dbReference type="HOGENOM" id="CLU_418653_0_0_1"/>
<reference evidence="2 3" key="1">
    <citation type="journal article" date="2011" name="Science">
        <title>Comparative functional genomics of the fission yeasts.</title>
        <authorList>
            <person name="Rhind N."/>
            <person name="Chen Z."/>
            <person name="Yassour M."/>
            <person name="Thompson D.A."/>
            <person name="Haas B.J."/>
            <person name="Habib N."/>
            <person name="Wapinski I."/>
            <person name="Roy S."/>
            <person name="Lin M.F."/>
            <person name="Heiman D.I."/>
            <person name="Young S.K."/>
            <person name="Furuya K."/>
            <person name="Guo Y."/>
            <person name="Pidoux A."/>
            <person name="Chen H.M."/>
            <person name="Robbertse B."/>
            <person name="Goldberg J.M."/>
            <person name="Aoki K."/>
            <person name="Bayne E.H."/>
            <person name="Berlin A.M."/>
            <person name="Desjardins C.A."/>
            <person name="Dobbs E."/>
            <person name="Dukaj L."/>
            <person name="Fan L."/>
            <person name="FitzGerald M.G."/>
            <person name="French C."/>
            <person name="Gujja S."/>
            <person name="Hansen K."/>
            <person name="Keifenheim D."/>
            <person name="Levin J.Z."/>
            <person name="Mosher R.A."/>
            <person name="Mueller C.A."/>
            <person name="Pfiffner J."/>
            <person name="Priest M."/>
            <person name="Russ C."/>
            <person name="Smialowska A."/>
            <person name="Swoboda P."/>
            <person name="Sykes S.M."/>
            <person name="Vaughn M."/>
            <person name="Vengrova S."/>
            <person name="Yoder R."/>
            <person name="Zeng Q."/>
            <person name="Allshire R."/>
            <person name="Baulcombe D."/>
            <person name="Birren B.W."/>
            <person name="Brown W."/>
            <person name="Ekwall K."/>
            <person name="Kellis M."/>
            <person name="Leatherwood J."/>
            <person name="Levin H."/>
            <person name="Margalit H."/>
            <person name="Martienssen R."/>
            <person name="Nieduszynski C.A."/>
            <person name="Spatafora J.W."/>
            <person name="Friedman N."/>
            <person name="Dalgaard J.Z."/>
            <person name="Baumann P."/>
            <person name="Niki H."/>
            <person name="Regev A."/>
            <person name="Nusbaum C."/>
        </authorList>
    </citation>
    <scope>NUCLEOTIDE SEQUENCE [LARGE SCALE GENOMIC DNA]</scope>
    <source>
        <strain evidence="3">yFS275 / FY16936</strain>
    </source>
</reference>
<evidence type="ECO:0000313" key="3">
    <source>
        <dbReference type="Proteomes" id="UP000001744"/>
    </source>
</evidence>
<dbReference type="STRING" id="402676.B6K3E5"/>
<protein>
    <recommendedName>
        <fullName evidence="1">Protein kinase domain-containing protein</fullName>
    </recommendedName>
</protein>
<organism evidence="2 3">
    <name type="scientific">Schizosaccharomyces japonicus (strain yFS275 / FY16936)</name>
    <name type="common">Fission yeast</name>
    <dbReference type="NCBI Taxonomy" id="402676"/>
    <lineage>
        <taxon>Eukaryota</taxon>
        <taxon>Fungi</taxon>
        <taxon>Dikarya</taxon>
        <taxon>Ascomycota</taxon>
        <taxon>Taphrinomycotina</taxon>
        <taxon>Schizosaccharomycetes</taxon>
        <taxon>Schizosaccharomycetales</taxon>
        <taxon>Schizosaccharomycetaceae</taxon>
        <taxon>Schizosaccharomyces</taxon>
    </lineage>
</organism>
<dbReference type="SUPFAM" id="SSF56112">
    <property type="entry name" value="Protein kinase-like (PK-like)"/>
    <property type="match status" value="1"/>
</dbReference>
<proteinExistence type="predicted"/>
<evidence type="ECO:0000259" key="1">
    <source>
        <dbReference type="PROSITE" id="PS50011"/>
    </source>
</evidence>